<evidence type="ECO:0008006" key="10">
    <source>
        <dbReference type="Google" id="ProtNLM"/>
    </source>
</evidence>
<dbReference type="GO" id="GO:0005576">
    <property type="term" value="C:extracellular region"/>
    <property type="evidence" value="ECO:0007669"/>
    <property type="project" value="UniProtKB-SubCell"/>
</dbReference>
<keyword evidence="3" id="KW-0964">Secreted</keyword>
<keyword evidence="9" id="KW-1185">Reference proteome</keyword>
<evidence type="ECO:0000256" key="3">
    <source>
        <dbReference type="ARBA" id="ARBA00022525"/>
    </source>
</evidence>
<evidence type="ECO:0000256" key="4">
    <source>
        <dbReference type="ARBA" id="ARBA00022729"/>
    </source>
</evidence>
<name>A0A016TMG7_9BILA</name>
<feature type="chain" id="PRO_5001487794" description="SXP/RAL-2 family protein Ani s 5-like cation-binding domain-containing protein" evidence="7">
    <location>
        <begin position="18"/>
        <end position="254"/>
    </location>
</feature>
<keyword evidence="6" id="KW-0446">Lipid-binding</keyword>
<feature type="signal peptide" evidence="7">
    <location>
        <begin position="1"/>
        <end position="17"/>
    </location>
</feature>
<dbReference type="PANTHER" id="PTHR31418">
    <property type="entry name" value="FATTY-ACID AND RETINOL-BINDING PROTEIN 1"/>
    <property type="match status" value="1"/>
</dbReference>
<evidence type="ECO:0000256" key="5">
    <source>
        <dbReference type="ARBA" id="ARBA00023054"/>
    </source>
</evidence>
<evidence type="ECO:0000256" key="1">
    <source>
        <dbReference type="ARBA" id="ARBA00004613"/>
    </source>
</evidence>
<dbReference type="Gene3D" id="1.20.120.1100">
    <property type="match status" value="1"/>
</dbReference>
<dbReference type="Proteomes" id="UP000024635">
    <property type="component" value="Unassembled WGS sequence"/>
</dbReference>
<evidence type="ECO:0000256" key="7">
    <source>
        <dbReference type="SAM" id="SignalP"/>
    </source>
</evidence>
<dbReference type="EMBL" id="JARK01001427">
    <property type="protein sequence ID" value="EYC03896.1"/>
    <property type="molecule type" value="Genomic_DNA"/>
</dbReference>
<sequence>MMFSALCFVLTSSLIAATPLSRRMQDPMDRRISLDKLLDTKTSFTRAALDYYLDILDDYEDYVPKEIQEVFDDLTDSTKNEMVAAVNDIEAGKIKIPNNAQKIVDYIAKRTPQLGDNIDRAMDDLMDNVNKLRPETKTAFNKWWSRVFETVSVPRELLANRIARLIADFKAAYDKASQAIKDDVRKVWPEAYNLLESDFADRFAAAAKKFADGGLTMDIHVLSADADYPPKAPKVKINDRQRHFNDELGLDFDA</sequence>
<comment type="caution">
    <text evidence="8">The sequence shown here is derived from an EMBL/GenBank/DDBJ whole genome shotgun (WGS) entry which is preliminary data.</text>
</comment>
<dbReference type="Pfam" id="PF05823">
    <property type="entry name" value="Gp-FAR-1"/>
    <property type="match status" value="1"/>
</dbReference>
<protein>
    <recommendedName>
        <fullName evidence="10">SXP/RAL-2 family protein Ani s 5-like cation-binding domain-containing protein</fullName>
    </recommendedName>
</protein>
<dbReference type="InterPro" id="IPR008632">
    <property type="entry name" value="Gp-FAR-1"/>
</dbReference>
<dbReference type="GO" id="GO:0008289">
    <property type="term" value="F:lipid binding"/>
    <property type="evidence" value="ECO:0007669"/>
    <property type="project" value="UniProtKB-KW"/>
</dbReference>
<keyword evidence="5" id="KW-0175">Coiled coil</keyword>
<proteinExistence type="inferred from homology"/>
<reference evidence="9" key="1">
    <citation type="journal article" date="2015" name="Nat. Genet.">
        <title>The genome and transcriptome of the zoonotic hookworm Ancylostoma ceylanicum identify infection-specific gene families.</title>
        <authorList>
            <person name="Schwarz E.M."/>
            <person name="Hu Y."/>
            <person name="Antoshechkin I."/>
            <person name="Miller M.M."/>
            <person name="Sternberg P.W."/>
            <person name="Aroian R.V."/>
        </authorList>
    </citation>
    <scope>NUCLEOTIDE SEQUENCE</scope>
    <source>
        <strain evidence="9">HY135</strain>
    </source>
</reference>
<gene>
    <name evidence="8" type="primary">Acey_s0091.g2482</name>
    <name evidence="8" type="ORF">Y032_0091g2482</name>
</gene>
<evidence type="ECO:0000313" key="8">
    <source>
        <dbReference type="EMBL" id="EYC03896.1"/>
    </source>
</evidence>
<dbReference type="AlphaFoldDB" id="A0A016TMG7"/>
<organism evidence="8 9">
    <name type="scientific">Ancylostoma ceylanicum</name>
    <dbReference type="NCBI Taxonomy" id="53326"/>
    <lineage>
        <taxon>Eukaryota</taxon>
        <taxon>Metazoa</taxon>
        <taxon>Ecdysozoa</taxon>
        <taxon>Nematoda</taxon>
        <taxon>Chromadorea</taxon>
        <taxon>Rhabditida</taxon>
        <taxon>Rhabditina</taxon>
        <taxon>Rhabditomorpha</taxon>
        <taxon>Strongyloidea</taxon>
        <taxon>Ancylostomatidae</taxon>
        <taxon>Ancylostomatinae</taxon>
        <taxon>Ancylostoma</taxon>
    </lineage>
</organism>
<evidence type="ECO:0000256" key="6">
    <source>
        <dbReference type="ARBA" id="ARBA00023121"/>
    </source>
</evidence>
<comment type="similarity">
    <text evidence="2">Belongs to the fatty-acid and retinol-binding protein (FARBP) family.</text>
</comment>
<dbReference type="OrthoDB" id="5793703at2759"/>
<comment type="subcellular location">
    <subcellularLocation>
        <location evidence="1">Secreted</location>
    </subcellularLocation>
</comment>
<keyword evidence="4 7" id="KW-0732">Signal</keyword>
<evidence type="ECO:0000313" key="9">
    <source>
        <dbReference type="Proteomes" id="UP000024635"/>
    </source>
</evidence>
<evidence type="ECO:0000256" key="2">
    <source>
        <dbReference type="ARBA" id="ARBA00006648"/>
    </source>
</evidence>
<dbReference type="PANTHER" id="PTHR31418:SF5">
    <property type="entry name" value="FATTY-ACID AND RETINOL-BINDING PROTEIN 1"/>
    <property type="match status" value="1"/>
</dbReference>
<accession>A0A016TMG7</accession>